<evidence type="ECO:0000313" key="2">
    <source>
        <dbReference type="EMBL" id="SIS03103.1"/>
    </source>
</evidence>
<protein>
    <submittedName>
        <fullName evidence="2">Acetyltransferase (GNAT) domain-containing protein</fullName>
    </submittedName>
</protein>
<dbReference type="Pfam" id="PF13480">
    <property type="entry name" value="Acetyltransf_6"/>
    <property type="match status" value="1"/>
</dbReference>
<name>A0A1N7FRZ0_9EURY</name>
<dbReference type="RefSeq" id="WP_076609429.1">
    <property type="nucleotide sequence ID" value="NZ_FTNR01000008.1"/>
</dbReference>
<dbReference type="AlphaFoldDB" id="A0A1N7FRZ0"/>
<dbReference type="OrthoDB" id="140543at2157"/>
<feature type="domain" description="BioF2-like acetyltransferase" evidence="1">
    <location>
        <begin position="168"/>
        <end position="303"/>
    </location>
</feature>
<dbReference type="EMBL" id="FTNR01000008">
    <property type="protein sequence ID" value="SIS03103.1"/>
    <property type="molecule type" value="Genomic_DNA"/>
</dbReference>
<dbReference type="PANTHER" id="PTHR36174">
    <property type="entry name" value="LIPID II:GLYCINE GLYCYLTRANSFERASE"/>
    <property type="match status" value="1"/>
</dbReference>
<evidence type="ECO:0000313" key="3">
    <source>
        <dbReference type="Proteomes" id="UP000185936"/>
    </source>
</evidence>
<evidence type="ECO:0000259" key="1">
    <source>
        <dbReference type="Pfam" id="PF13480"/>
    </source>
</evidence>
<dbReference type="Gene3D" id="3.40.630.30">
    <property type="match status" value="1"/>
</dbReference>
<dbReference type="InterPro" id="IPR038740">
    <property type="entry name" value="BioF2-like_GNAT_dom"/>
</dbReference>
<proteinExistence type="predicted"/>
<accession>A0A1N7FRZ0</accession>
<dbReference type="GO" id="GO:0016740">
    <property type="term" value="F:transferase activity"/>
    <property type="evidence" value="ECO:0007669"/>
    <property type="project" value="UniProtKB-KW"/>
</dbReference>
<gene>
    <name evidence="2" type="ORF">SAMN05421752_10825</name>
</gene>
<dbReference type="PANTHER" id="PTHR36174:SF1">
    <property type="entry name" value="LIPID II:GLYCINE GLYCYLTRANSFERASE"/>
    <property type="match status" value="1"/>
</dbReference>
<organism evidence="2 3">
    <name type="scientific">Natronorubrum thiooxidans</name>
    <dbReference type="NCBI Taxonomy" id="308853"/>
    <lineage>
        <taxon>Archaea</taxon>
        <taxon>Methanobacteriati</taxon>
        <taxon>Methanobacteriota</taxon>
        <taxon>Stenosarchaea group</taxon>
        <taxon>Halobacteria</taxon>
        <taxon>Halobacteriales</taxon>
        <taxon>Natrialbaceae</taxon>
        <taxon>Natronorubrum</taxon>
    </lineage>
</organism>
<dbReference type="InterPro" id="IPR016181">
    <property type="entry name" value="Acyl_CoA_acyltransferase"/>
</dbReference>
<sequence>MSIEITEFDVADRDEWNELVSRSAAGTFFHHYDVLEVIEEHASARLYPLVGHKGQEPVGLFPVFELRNKAITMAFSPPPELGLLFLGPATLMHDGLKRRKQERRRRRFIEGCLDIIEERVNPRYYRFCTPVGYEDPRPFTWNEYETSPLHTYRLDLERDTEEIKRSFSKSLRRYLDPDEDNRFVIEEGDQDAIRFIHEQVTARYEAQDKTYSVPLEFLLDLYEQSADGHVRPYIAHVDGERVSGIIVLEDKSTIYFSEGGGKPDIDFPINDILHWRIIRDARERGIETYDLYGANTPRICEYKSKFNSDLATYYEAEKGSLVMSTAAKLYKKYG</sequence>
<dbReference type="SUPFAM" id="SSF55729">
    <property type="entry name" value="Acyl-CoA N-acyltransferases (Nat)"/>
    <property type="match status" value="1"/>
</dbReference>
<keyword evidence="3" id="KW-1185">Reference proteome</keyword>
<dbReference type="InterPro" id="IPR050644">
    <property type="entry name" value="PG_Glycine_Bridge_Synth"/>
</dbReference>
<reference evidence="3" key="1">
    <citation type="submission" date="2017-01" db="EMBL/GenBank/DDBJ databases">
        <authorList>
            <person name="Varghese N."/>
            <person name="Submissions S."/>
        </authorList>
    </citation>
    <scope>NUCLEOTIDE SEQUENCE [LARGE SCALE GENOMIC DNA]</scope>
    <source>
        <strain evidence="3">type strain: HArc-</strain>
    </source>
</reference>
<keyword evidence="2" id="KW-0808">Transferase</keyword>
<dbReference type="STRING" id="308853.SAMN05421752_10825"/>
<dbReference type="Proteomes" id="UP000185936">
    <property type="component" value="Unassembled WGS sequence"/>
</dbReference>